<evidence type="ECO:0000313" key="6">
    <source>
        <dbReference type="EMBL" id="HIZ39272.1"/>
    </source>
</evidence>
<dbReference type="InterPro" id="IPR011006">
    <property type="entry name" value="CheY-like_superfamily"/>
</dbReference>
<comment type="caution">
    <text evidence="6">The sequence shown here is derived from an EMBL/GenBank/DDBJ whole genome shotgun (WGS) entry which is preliminary data.</text>
</comment>
<accession>A0A9D2EL78</accession>
<organism evidence="6 7">
    <name type="scientific">Candidatus Anaerobutyricum stercoris</name>
    <dbReference type="NCBI Taxonomy" id="2838457"/>
    <lineage>
        <taxon>Bacteria</taxon>
        <taxon>Bacillati</taxon>
        <taxon>Bacillota</taxon>
        <taxon>Clostridia</taxon>
        <taxon>Lachnospirales</taxon>
        <taxon>Lachnospiraceae</taxon>
        <taxon>Anaerobutyricum</taxon>
    </lineage>
</organism>
<dbReference type="SUPFAM" id="SSF52172">
    <property type="entry name" value="CheY-like"/>
    <property type="match status" value="1"/>
</dbReference>
<dbReference type="AlphaFoldDB" id="A0A9D2EL78"/>
<dbReference type="Proteomes" id="UP000824049">
    <property type="component" value="Unassembled WGS sequence"/>
</dbReference>
<dbReference type="PROSITE" id="PS50930">
    <property type="entry name" value="HTH_LYTTR"/>
    <property type="match status" value="1"/>
</dbReference>
<dbReference type="SMART" id="SM00850">
    <property type="entry name" value="LytTR"/>
    <property type="match status" value="1"/>
</dbReference>
<evidence type="ECO:0000256" key="2">
    <source>
        <dbReference type="ARBA" id="ARBA00024867"/>
    </source>
</evidence>
<feature type="domain" description="HTH LytTR-type" evidence="5">
    <location>
        <begin position="134"/>
        <end position="232"/>
    </location>
</feature>
<evidence type="ECO:0000259" key="5">
    <source>
        <dbReference type="PROSITE" id="PS50930"/>
    </source>
</evidence>
<dbReference type="EMBL" id="DXBR01000049">
    <property type="protein sequence ID" value="HIZ39272.1"/>
    <property type="molecule type" value="Genomic_DNA"/>
</dbReference>
<comment type="function">
    <text evidence="2">May play the central regulatory role in sporulation. It may be an element of the effector pathway responsible for the activation of sporulation genes in response to nutritional stress. Spo0A may act in concert with spo0H (a sigma factor) to control the expression of some genes that are critical to the sporulation process.</text>
</comment>
<dbReference type="InterPro" id="IPR046947">
    <property type="entry name" value="LytR-like"/>
</dbReference>
<reference evidence="6" key="1">
    <citation type="journal article" date="2021" name="PeerJ">
        <title>Extensive microbial diversity within the chicken gut microbiome revealed by metagenomics and culture.</title>
        <authorList>
            <person name="Gilroy R."/>
            <person name="Ravi A."/>
            <person name="Getino M."/>
            <person name="Pursley I."/>
            <person name="Horton D.L."/>
            <person name="Alikhan N.F."/>
            <person name="Baker D."/>
            <person name="Gharbi K."/>
            <person name="Hall N."/>
            <person name="Watson M."/>
            <person name="Adriaenssens E.M."/>
            <person name="Foster-Nyarko E."/>
            <person name="Jarju S."/>
            <person name="Secka A."/>
            <person name="Antonio M."/>
            <person name="Oren A."/>
            <person name="Chaudhuri R.R."/>
            <person name="La Ragione R."/>
            <person name="Hildebrand F."/>
            <person name="Pallen M.J."/>
        </authorList>
    </citation>
    <scope>NUCLEOTIDE SEQUENCE</scope>
    <source>
        <strain evidence="6">CHK179-28034</strain>
    </source>
</reference>
<reference evidence="6" key="2">
    <citation type="submission" date="2021-04" db="EMBL/GenBank/DDBJ databases">
        <authorList>
            <person name="Gilroy R."/>
        </authorList>
    </citation>
    <scope>NUCLEOTIDE SEQUENCE</scope>
    <source>
        <strain evidence="6">CHK179-28034</strain>
    </source>
</reference>
<keyword evidence="6" id="KW-0238">DNA-binding</keyword>
<keyword evidence="3" id="KW-0597">Phosphoprotein</keyword>
<dbReference type="PROSITE" id="PS50110">
    <property type="entry name" value="RESPONSE_REGULATORY"/>
    <property type="match status" value="1"/>
</dbReference>
<name>A0A9D2EL78_9FIRM</name>
<sequence>MYHIGICDDGKNTCAELEEMILQYASERRLSLEVETWYSGEDVCRYLEEECPLDILFLDIELLSMSGVQVAEFIRSRLENRWMQIIYISGNASHAQKLFKTQPMDFLVKPVTRENVQEVLDLAVKILDKRKRRFEYRSGKEYHYVPFGDILYFGSEGRKIIIKTLRGEETFYGNLKKIEQELPPDFIGIHQSYIINHDFVARYAYDSVELLDGTCLPISKSNRKKVRERILREDDLHDR</sequence>
<dbReference type="Gene3D" id="2.40.50.1020">
    <property type="entry name" value="LytTr DNA-binding domain"/>
    <property type="match status" value="1"/>
</dbReference>
<protein>
    <recommendedName>
        <fullName evidence="1">Stage 0 sporulation protein A homolog</fullName>
    </recommendedName>
</protein>
<evidence type="ECO:0000313" key="7">
    <source>
        <dbReference type="Proteomes" id="UP000824049"/>
    </source>
</evidence>
<proteinExistence type="predicted"/>
<dbReference type="GO" id="GO:0003677">
    <property type="term" value="F:DNA binding"/>
    <property type="evidence" value="ECO:0007669"/>
    <property type="project" value="UniProtKB-KW"/>
</dbReference>
<dbReference type="InterPro" id="IPR001789">
    <property type="entry name" value="Sig_transdc_resp-reg_receiver"/>
</dbReference>
<dbReference type="Pfam" id="PF00072">
    <property type="entry name" value="Response_reg"/>
    <property type="match status" value="1"/>
</dbReference>
<dbReference type="PANTHER" id="PTHR37299:SF1">
    <property type="entry name" value="STAGE 0 SPORULATION PROTEIN A HOMOLOG"/>
    <property type="match status" value="1"/>
</dbReference>
<dbReference type="Pfam" id="PF04397">
    <property type="entry name" value="LytTR"/>
    <property type="match status" value="1"/>
</dbReference>
<dbReference type="PANTHER" id="PTHR37299">
    <property type="entry name" value="TRANSCRIPTIONAL REGULATOR-RELATED"/>
    <property type="match status" value="1"/>
</dbReference>
<evidence type="ECO:0000259" key="4">
    <source>
        <dbReference type="PROSITE" id="PS50110"/>
    </source>
</evidence>
<gene>
    <name evidence="6" type="ORF">H9968_04985</name>
</gene>
<dbReference type="Gene3D" id="3.40.50.2300">
    <property type="match status" value="1"/>
</dbReference>
<evidence type="ECO:0000256" key="1">
    <source>
        <dbReference type="ARBA" id="ARBA00018672"/>
    </source>
</evidence>
<feature type="modified residue" description="4-aspartylphosphate" evidence="3">
    <location>
        <position position="59"/>
    </location>
</feature>
<feature type="domain" description="Response regulatory" evidence="4">
    <location>
        <begin position="3"/>
        <end position="124"/>
    </location>
</feature>
<dbReference type="InterPro" id="IPR007492">
    <property type="entry name" value="LytTR_DNA-bd_dom"/>
</dbReference>
<dbReference type="GO" id="GO:0000156">
    <property type="term" value="F:phosphorelay response regulator activity"/>
    <property type="evidence" value="ECO:0007669"/>
    <property type="project" value="InterPro"/>
</dbReference>
<dbReference type="SMART" id="SM00448">
    <property type="entry name" value="REC"/>
    <property type="match status" value="1"/>
</dbReference>
<evidence type="ECO:0000256" key="3">
    <source>
        <dbReference type="PROSITE-ProRule" id="PRU00169"/>
    </source>
</evidence>